<dbReference type="GO" id="GO:0030246">
    <property type="term" value="F:carbohydrate binding"/>
    <property type="evidence" value="ECO:0007669"/>
    <property type="project" value="InterPro"/>
</dbReference>
<dbReference type="Pfam" id="PF01263">
    <property type="entry name" value="Aldose_epim"/>
    <property type="match status" value="1"/>
</dbReference>
<dbReference type="GO" id="GO:0005975">
    <property type="term" value="P:carbohydrate metabolic process"/>
    <property type="evidence" value="ECO:0007669"/>
    <property type="project" value="InterPro"/>
</dbReference>
<keyword evidence="2" id="KW-1185">Reference proteome</keyword>
<dbReference type="InterPro" id="IPR011013">
    <property type="entry name" value="Gal_mutarotase_sf_dom"/>
</dbReference>
<dbReference type="InterPro" id="IPR014718">
    <property type="entry name" value="GH-type_carb-bd"/>
</dbReference>
<protein>
    <submittedName>
        <fullName evidence="1">Aldose 1-epimerase</fullName>
    </submittedName>
</protein>
<dbReference type="Proteomes" id="UP000664122">
    <property type="component" value="Unassembled WGS sequence"/>
</dbReference>
<sequence>MTVDGVLDLRAGSLVARIAPQLGGAIVDFRRGETAIFRNTPPEALTQMKPTLAGSYAMIPFSNRVADARFSFGGTAFELARNFGESPHAIHGNGWQRAWQVAEAGPSAARLILDHDPAEPGRAREWPFAYLAEQHIILTADGLSVALAIENRDASAMPAGFGLHPYFDKTGAALRFTARSVWQSDARLIPTERAAVPAGWACETMREVATMEAVDHLFEDWGGWAEIVYPDQDLAIAIRADPIFSKLVVFRADERSFFAVEPVTHIVDAVNRLTTPDHGLAILAPGARLVGTVRFEIGSCA</sequence>
<dbReference type="CDD" id="cd09021">
    <property type="entry name" value="Aldose_epim_Ec_YphB"/>
    <property type="match status" value="1"/>
</dbReference>
<name>A0A939FXJ1_9HYPH</name>
<dbReference type="GO" id="GO:0016853">
    <property type="term" value="F:isomerase activity"/>
    <property type="evidence" value="ECO:0007669"/>
    <property type="project" value="InterPro"/>
</dbReference>
<accession>A0A939FXJ1</accession>
<dbReference type="RefSeq" id="WP_207255855.1">
    <property type="nucleotide sequence ID" value="NZ_JAFMPP010000001.1"/>
</dbReference>
<dbReference type="SUPFAM" id="SSF74650">
    <property type="entry name" value="Galactose mutarotase-like"/>
    <property type="match status" value="1"/>
</dbReference>
<dbReference type="EMBL" id="JAFMPP010000001">
    <property type="protein sequence ID" value="MBO0661214.1"/>
    <property type="molecule type" value="Genomic_DNA"/>
</dbReference>
<evidence type="ECO:0000313" key="2">
    <source>
        <dbReference type="Proteomes" id="UP000664122"/>
    </source>
</evidence>
<dbReference type="AlphaFoldDB" id="A0A939FXJ1"/>
<comment type="caution">
    <text evidence="1">The sequence shown here is derived from an EMBL/GenBank/DDBJ whole genome shotgun (WGS) entry which is preliminary data.</text>
</comment>
<evidence type="ECO:0000313" key="1">
    <source>
        <dbReference type="EMBL" id="MBO0661214.1"/>
    </source>
</evidence>
<dbReference type="InterPro" id="IPR008183">
    <property type="entry name" value="Aldose_1/G6P_1-epimerase"/>
</dbReference>
<reference evidence="1" key="1">
    <citation type="submission" date="2021-03" db="EMBL/GenBank/DDBJ databases">
        <title>Whole genome sequence of Jiella sp. CQZ9-1.</title>
        <authorList>
            <person name="Tuo L."/>
        </authorList>
    </citation>
    <scope>NUCLEOTIDE SEQUENCE</scope>
    <source>
        <strain evidence="1">CQZ9-1</strain>
    </source>
</reference>
<proteinExistence type="predicted"/>
<gene>
    <name evidence="1" type="ORF">J1C48_01380</name>
</gene>
<organism evidence="1 2">
    <name type="scientific">Jiella flava</name>
    <dbReference type="NCBI Taxonomy" id="2816857"/>
    <lineage>
        <taxon>Bacteria</taxon>
        <taxon>Pseudomonadati</taxon>
        <taxon>Pseudomonadota</taxon>
        <taxon>Alphaproteobacteria</taxon>
        <taxon>Hyphomicrobiales</taxon>
        <taxon>Aurantimonadaceae</taxon>
        <taxon>Jiella</taxon>
    </lineage>
</organism>
<dbReference type="Gene3D" id="2.70.98.10">
    <property type="match status" value="1"/>
</dbReference>